<comment type="caution">
    <text evidence="7">The sequence shown here is derived from an EMBL/GenBank/DDBJ whole genome shotgun (WGS) entry which is preliminary data.</text>
</comment>
<name>A0AAD5U2P4_9FUNG</name>
<keyword evidence="3" id="KW-0677">Repeat</keyword>
<dbReference type="PANTHER" id="PTHR19865:SF0">
    <property type="entry name" value="U3 SMALL NUCLEOLAR RNA-INTERACTING PROTEIN 2"/>
    <property type="match status" value="1"/>
</dbReference>
<dbReference type="InterPro" id="IPR020472">
    <property type="entry name" value="WD40_PAC1"/>
</dbReference>
<feature type="repeat" description="WD" evidence="5">
    <location>
        <begin position="224"/>
        <end position="265"/>
    </location>
</feature>
<reference evidence="7" key="1">
    <citation type="submission" date="2020-05" db="EMBL/GenBank/DDBJ databases">
        <title>Phylogenomic resolution of chytrid fungi.</title>
        <authorList>
            <person name="Stajich J.E."/>
            <person name="Amses K."/>
            <person name="Simmons R."/>
            <person name="Seto K."/>
            <person name="Myers J."/>
            <person name="Bonds A."/>
            <person name="Quandt C.A."/>
            <person name="Barry K."/>
            <person name="Liu P."/>
            <person name="Grigoriev I."/>
            <person name="Longcore J.E."/>
            <person name="James T.Y."/>
        </authorList>
    </citation>
    <scope>NUCLEOTIDE SEQUENCE</scope>
    <source>
        <strain evidence="7">JEL0476</strain>
    </source>
</reference>
<dbReference type="SUPFAM" id="SSF50978">
    <property type="entry name" value="WD40 repeat-like"/>
    <property type="match status" value="1"/>
</dbReference>
<dbReference type="PROSITE" id="PS50294">
    <property type="entry name" value="WD_REPEATS_REGION"/>
    <property type="match status" value="3"/>
</dbReference>
<keyword evidence="8" id="KW-1185">Reference proteome</keyword>
<dbReference type="InterPro" id="IPR036322">
    <property type="entry name" value="WD40_repeat_dom_sf"/>
</dbReference>
<dbReference type="InterPro" id="IPR019775">
    <property type="entry name" value="WD40_repeat_CS"/>
</dbReference>
<feature type="compositionally biased region" description="Basic and acidic residues" evidence="6">
    <location>
        <begin position="1"/>
        <end position="12"/>
    </location>
</feature>
<evidence type="ECO:0000256" key="2">
    <source>
        <dbReference type="ARBA" id="ARBA00022574"/>
    </source>
</evidence>
<evidence type="ECO:0000313" key="7">
    <source>
        <dbReference type="EMBL" id="KAJ3222352.1"/>
    </source>
</evidence>
<evidence type="ECO:0000256" key="4">
    <source>
        <dbReference type="ARBA" id="ARBA00023242"/>
    </source>
</evidence>
<sequence length="548" mass="62628">MKQTRIDPDQKIAKNKRKRIVKSKEQRKIDLKKEAKENFQFENEQFDENENDNKIEDDDDDSEAEIEKKETAAQKRLRLAKQYLQKVKEEVADDEDDDPDKDLIADRLKYDALEVAGKNFHKVAERYANLENVKIRTFKAKKNCHQQSITSISVAKLSERFLNKKSQDNSALNNHPVYIYSTSKDGSIVKWCFYTGKKLKYIPGLIKPTKRIKKKFNEKMITSNVGHNDHILCSATSMDGRFLVTGGKDKVIQIWSVLDDKNLGQFKQHRDAISCLVFRMGTNQLFSGSFDRSVKVWNVEELSYIETLFGHQDGITNIAALSKERCLTSGARDRTVRLWKIVEESQLIFRCAQTGEDDDLLLIEEGGDIKKKKKIIGASGGSVDTVCMIDEETFISGTDSGAISLWSVNKKKPVYTRLRCHGNGEIKEGKNLLGNNSYCNWITSLASLPYTDLFASGSCDGFVRLWKIHESKKSFSILSHFPCLGFINTLSFFYGPRIEVCENEKVNKEENFELNCLYLAIGVGQEHRLGRWWSCKEAKNCVKVVTLN</sequence>
<evidence type="ECO:0000256" key="5">
    <source>
        <dbReference type="PROSITE-ProRule" id="PRU00221"/>
    </source>
</evidence>
<dbReference type="GO" id="GO:0034511">
    <property type="term" value="F:U3 snoRNA binding"/>
    <property type="evidence" value="ECO:0007669"/>
    <property type="project" value="InterPro"/>
</dbReference>
<feature type="repeat" description="WD" evidence="5">
    <location>
        <begin position="308"/>
        <end position="349"/>
    </location>
</feature>
<dbReference type="InterPro" id="IPR001680">
    <property type="entry name" value="WD40_rpt"/>
</dbReference>
<feature type="compositionally biased region" description="Acidic residues" evidence="6">
    <location>
        <begin position="44"/>
        <end position="64"/>
    </location>
</feature>
<proteinExistence type="predicted"/>
<dbReference type="PROSITE" id="PS50082">
    <property type="entry name" value="WD_REPEATS_2"/>
    <property type="match status" value="4"/>
</dbReference>
<protein>
    <submittedName>
        <fullName evidence="7">Pre-rRNA processing protein</fullName>
    </submittedName>
</protein>
<evidence type="ECO:0000256" key="3">
    <source>
        <dbReference type="ARBA" id="ARBA00022737"/>
    </source>
</evidence>
<dbReference type="PANTHER" id="PTHR19865">
    <property type="entry name" value="U3 SMALL NUCLEOLAR RNA INTERACTING PROTEIN 2"/>
    <property type="match status" value="1"/>
</dbReference>
<dbReference type="SMART" id="SM00320">
    <property type="entry name" value="WD40"/>
    <property type="match status" value="6"/>
</dbReference>
<dbReference type="EMBL" id="JADGJW010000179">
    <property type="protein sequence ID" value="KAJ3222352.1"/>
    <property type="molecule type" value="Genomic_DNA"/>
</dbReference>
<accession>A0AAD5U2P4</accession>
<comment type="subcellular location">
    <subcellularLocation>
        <location evidence="1">Nucleus</location>
    </subcellularLocation>
</comment>
<organism evidence="7 8">
    <name type="scientific">Clydaea vesicula</name>
    <dbReference type="NCBI Taxonomy" id="447962"/>
    <lineage>
        <taxon>Eukaryota</taxon>
        <taxon>Fungi</taxon>
        <taxon>Fungi incertae sedis</taxon>
        <taxon>Chytridiomycota</taxon>
        <taxon>Chytridiomycota incertae sedis</taxon>
        <taxon>Chytridiomycetes</taxon>
        <taxon>Lobulomycetales</taxon>
        <taxon>Lobulomycetaceae</taxon>
        <taxon>Clydaea</taxon>
    </lineage>
</organism>
<feature type="repeat" description="WD" evidence="5">
    <location>
        <begin position="435"/>
        <end position="476"/>
    </location>
</feature>
<dbReference type="Gene3D" id="2.130.10.10">
    <property type="entry name" value="YVTN repeat-like/Quinoprotein amine dehydrogenase"/>
    <property type="match status" value="1"/>
</dbReference>
<evidence type="ECO:0000313" key="8">
    <source>
        <dbReference type="Proteomes" id="UP001211065"/>
    </source>
</evidence>
<feature type="repeat" description="WD" evidence="5">
    <location>
        <begin position="266"/>
        <end position="307"/>
    </location>
</feature>
<keyword evidence="2 5" id="KW-0853">WD repeat</keyword>
<keyword evidence="4" id="KW-0539">Nucleus</keyword>
<dbReference type="PRINTS" id="PR00320">
    <property type="entry name" value="GPROTEINBRPT"/>
</dbReference>
<dbReference type="Pfam" id="PF00400">
    <property type="entry name" value="WD40"/>
    <property type="match status" value="4"/>
</dbReference>
<feature type="region of interest" description="Disordered" evidence="6">
    <location>
        <begin position="39"/>
        <end position="65"/>
    </location>
</feature>
<evidence type="ECO:0000256" key="6">
    <source>
        <dbReference type="SAM" id="MobiDB-lite"/>
    </source>
</evidence>
<dbReference type="PROSITE" id="PS00678">
    <property type="entry name" value="WD_REPEATS_1"/>
    <property type="match status" value="1"/>
</dbReference>
<gene>
    <name evidence="7" type="primary">RRP9</name>
    <name evidence="7" type="ORF">HK099_002389</name>
</gene>
<dbReference type="InterPro" id="IPR039241">
    <property type="entry name" value="Rrp9-like"/>
</dbReference>
<dbReference type="GO" id="GO:0032040">
    <property type="term" value="C:small-subunit processome"/>
    <property type="evidence" value="ECO:0007669"/>
    <property type="project" value="TreeGrafter"/>
</dbReference>
<dbReference type="Proteomes" id="UP001211065">
    <property type="component" value="Unassembled WGS sequence"/>
</dbReference>
<evidence type="ECO:0000256" key="1">
    <source>
        <dbReference type="ARBA" id="ARBA00004123"/>
    </source>
</evidence>
<dbReference type="AlphaFoldDB" id="A0AAD5U2P4"/>
<feature type="region of interest" description="Disordered" evidence="6">
    <location>
        <begin position="1"/>
        <end position="25"/>
    </location>
</feature>
<dbReference type="InterPro" id="IPR015943">
    <property type="entry name" value="WD40/YVTN_repeat-like_dom_sf"/>
</dbReference>